<dbReference type="PANTHER" id="PTHR12496">
    <property type="entry name" value="CGI-41 METHYLTRANSFERASE"/>
    <property type="match status" value="1"/>
</dbReference>
<protein>
    <submittedName>
        <fullName evidence="3">Unplaced genomic scaffold scaffold_40, whole genome shotgun sequence</fullName>
    </submittedName>
</protein>
<evidence type="ECO:0000256" key="1">
    <source>
        <dbReference type="SAM" id="MobiDB-lite"/>
    </source>
</evidence>
<reference evidence="3 4" key="1">
    <citation type="submission" date="2014-04" db="EMBL/GenBank/DDBJ databases">
        <title>Evolutionary Origins and Diversification of the Mycorrhizal Mutualists.</title>
        <authorList>
            <consortium name="DOE Joint Genome Institute"/>
            <consortium name="Mycorrhizal Genomics Consortium"/>
            <person name="Kohler A."/>
            <person name="Kuo A."/>
            <person name="Nagy L.G."/>
            <person name="Floudas D."/>
            <person name="Copeland A."/>
            <person name="Barry K.W."/>
            <person name="Cichocki N."/>
            <person name="Veneault-Fourrey C."/>
            <person name="LaButti K."/>
            <person name="Lindquist E.A."/>
            <person name="Lipzen A."/>
            <person name="Lundell T."/>
            <person name="Morin E."/>
            <person name="Murat C."/>
            <person name="Riley R."/>
            <person name="Ohm R."/>
            <person name="Sun H."/>
            <person name="Tunlid A."/>
            <person name="Henrissat B."/>
            <person name="Grigoriev I.V."/>
            <person name="Hibbett D.S."/>
            <person name="Martin F."/>
        </authorList>
    </citation>
    <scope>NUCLEOTIDE SEQUENCE [LARGE SCALE GENOMIC DNA]</scope>
    <source>
        <strain evidence="3 4">MD-312</strain>
    </source>
</reference>
<dbReference type="HOGENOM" id="CLU_016581_1_2_1"/>
<dbReference type="Pfam" id="PF13679">
    <property type="entry name" value="Methyltransf_32"/>
    <property type="match status" value="1"/>
</dbReference>
<organism evidence="3 4">
    <name type="scientific">Hydnomerulius pinastri MD-312</name>
    <dbReference type="NCBI Taxonomy" id="994086"/>
    <lineage>
        <taxon>Eukaryota</taxon>
        <taxon>Fungi</taxon>
        <taxon>Dikarya</taxon>
        <taxon>Basidiomycota</taxon>
        <taxon>Agaricomycotina</taxon>
        <taxon>Agaricomycetes</taxon>
        <taxon>Agaricomycetidae</taxon>
        <taxon>Boletales</taxon>
        <taxon>Boletales incertae sedis</taxon>
        <taxon>Leucogyrophana</taxon>
    </lineage>
</organism>
<feature type="compositionally biased region" description="Basic residues" evidence="1">
    <location>
        <begin position="29"/>
        <end position="46"/>
    </location>
</feature>
<dbReference type="OrthoDB" id="10258156at2759"/>
<proteinExistence type="predicted"/>
<feature type="region of interest" description="Disordered" evidence="1">
    <location>
        <begin position="241"/>
        <end position="270"/>
    </location>
</feature>
<keyword evidence="4" id="KW-1185">Reference proteome</keyword>
<feature type="non-terminal residue" evidence="3">
    <location>
        <position position="1"/>
    </location>
</feature>
<dbReference type="EMBL" id="KN839874">
    <property type="protein sequence ID" value="KIJ60287.1"/>
    <property type="molecule type" value="Genomic_DNA"/>
</dbReference>
<gene>
    <name evidence="3" type="ORF">HYDPIDRAFT_99006</name>
</gene>
<feature type="compositionally biased region" description="Basic and acidic residues" evidence="1">
    <location>
        <begin position="70"/>
        <end position="86"/>
    </location>
</feature>
<evidence type="ECO:0000313" key="3">
    <source>
        <dbReference type="EMBL" id="KIJ60287.1"/>
    </source>
</evidence>
<sequence length="402" mass="44361">YLSRALHDLGFHVLALDNNENQTSGANRWKNKEKARKVKQAKRKSFQKANEPTGHAPATNTPIYPGDPTHLGRDIEPSDGLREGSLTHHTMHISPRSLESSVSDWLLADLPEIRNSDVGDPPGQIPVMFVALHACGSLTVDVLRTFLSYYRQGEANEDAPSVWTPHSLVVVGCCYNLMSPSGMPELTPTPTLPIAALHLAAQVPSQWLKSPQATQDAELSIRKVVYRALLQPVLQAALQSSTDATGNTPLSEQDRLAIPPGLGETPENRRLGKINDKAYEDWPTFLERATNKMGIDITDIGDRLPSWFSDEEKRLQMESRLWVLQTIRCILGPLIESLIVLDRYEWLRDELAGMEDGAQKMAIEIVNLFDQATGSGRNIALVIQPLDDLGARTAESGGEAEI</sequence>
<evidence type="ECO:0000313" key="4">
    <source>
        <dbReference type="Proteomes" id="UP000053820"/>
    </source>
</evidence>
<dbReference type="PANTHER" id="PTHR12496:SF0">
    <property type="entry name" value="METHYLTRANSFERASE DOMAIN-CONTAINING PROTEIN"/>
    <property type="match status" value="1"/>
</dbReference>
<feature type="region of interest" description="Disordered" evidence="1">
    <location>
        <begin position="21"/>
        <end position="95"/>
    </location>
</feature>
<dbReference type="Proteomes" id="UP000053820">
    <property type="component" value="Unassembled WGS sequence"/>
</dbReference>
<dbReference type="InterPro" id="IPR052220">
    <property type="entry name" value="METTL25"/>
</dbReference>
<dbReference type="AlphaFoldDB" id="A0A0C9WAQ0"/>
<name>A0A0C9WAQ0_9AGAM</name>
<feature type="domain" description="Methyltransferase" evidence="2">
    <location>
        <begin position="1"/>
        <end position="179"/>
    </location>
</feature>
<accession>A0A0C9WAQ0</accession>
<feature type="compositionally biased region" description="Polar residues" evidence="1">
    <location>
        <begin position="241"/>
        <end position="251"/>
    </location>
</feature>
<dbReference type="InterPro" id="IPR025714">
    <property type="entry name" value="Methyltranfer_dom"/>
</dbReference>
<evidence type="ECO:0000259" key="2">
    <source>
        <dbReference type="Pfam" id="PF13679"/>
    </source>
</evidence>